<keyword evidence="2 10" id="KW-0813">Transport</keyword>
<evidence type="ECO:0000256" key="3">
    <source>
        <dbReference type="ARBA" id="ARBA00022452"/>
    </source>
</evidence>
<comment type="caution">
    <text evidence="15">The sequence shown here is derived from an EMBL/GenBank/DDBJ whole genome shotgun (WGS) entry which is preliminary data.</text>
</comment>
<reference evidence="15 16" key="1">
    <citation type="journal article" date="2010" name="Syst. Appl. Microbiol.">
        <title>Four new species of Chryseobacterium from the rhizosphere of coastal sand dune plants, Chryseobacterium elymi sp. nov., Chryseobacterium hagamense sp. nov., Chryseobacterium lathyri sp. nov. and Chryseobacterium rhizosphaerae sp. nov.</title>
        <authorList>
            <person name="Cho S.H."/>
            <person name="Lee K.S."/>
            <person name="Shin D.S."/>
            <person name="Han J.H."/>
            <person name="Park K.S."/>
            <person name="Lee C.H."/>
            <person name="Park K.H."/>
            <person name="Kim S.B."/>
        </authorList>
    </citation>
    <scope>NUCLEOTIDE SEQUENCE [LARGE SCALE GENOMIC DNA]</scope>
    <source>
        <strain evidence="15 16">KCTC 22547</strain>
    </source>
</reference>
<evidence type="ECO:0000256" key="11">
    <source>
        <dbReference type="RuleBase" id="RU003357"/>
    </source>
</evidence>
<evidence type="ECO:0000256" key="9">
    <source>
        <dbReference type="ARBA" id="ARBA00023237"/>
    </source>
</evidence>
<dbReference type="RefSeq" id="WP_116012376.1">
    <property type="nucleotide sequence ID" value="NZ_QNUH01000009.1"/>
</dbReference>
<gene>
    <name evidence="15" type="ORF">DRF60_12495</name>
</gene>
<evidence type="ECO:0000256" key="4">
    <source>
        <dbReference type="ARBA" id="ARBA00022692"/>
    </source>
</evidence>
<proteinExistence type="inferred from homology"/>
<dbReference type="GO" id="GO:0044718">
    <property type="term" value="P:siderophore transmembrane transport"/>
    <property type="evidence" value="ECO:0007669"/>
    <property type="project" value="TreeGrafter"/>
</dbReference>
<protein>
    <submittedName>
        <fullName evidence="15">SusC/RagA family TonB-linked outer membrane protein</fullName>
    </submittedName>
</protein>
<keyword evidence="6 11" id="KW-0798">TonB box</keyword>
<organism evidence="15 16">
    <name type="scientific">Chryseobacterium elymi</name>
    <dbReference type="NCBI Taxonomy" id="395936"/>
    <lineage>
        <taxon>Bacteria</taxon>
        <taxon>Pseudomonadati</taxon>
        <taxon>Bacteroidota</taxon>
        <taxon>Flavobacteriia</taxon>
        <taxon>Flavobacteriales</taxon>
        <taxon>Weeksellaceae</taxon>
        <taxon>Chryseobacterium group</taxon>
        <taxon>Chryseobacterium</taxon>
    </lineage>
</organism>
<dbReference type="SUPFAM" id="SSF56935">
    <property type="entry name" value="Porins"/>
    <property type="match status" value="1"/>
</dbReference>
<name>A0A3D9DGT6_9FLAO</name>
<keyword evidence="8" id="KW-0675">Receptor</keyword>
<dbReference type="NCBIfam" id="TIGR04057">
    <property type="entry name" value="SusC_RagA_signa"/>
    <property type="match status" value="1"/>
</dbReference>
<dbReference type="OrthoDB" id="9768177at2"/>
<evidence type="ECO:0000313" key="15">
    <source>
        <dbReference type="EMBL" id="REC77224.1"/>
    </source>
</evidence>
<dbReference type="PANTHER" id="PTHR30069:SF29">
    <property type="entry name" value="HEMOGLOBIN AND HEMOGLOBIN-HAPTOGLOBIN-BINDING PROTEIN 1-RELATED"/>
    <property type="match status" value="1"/>
</dbReference>
<dbReference type="Pfam" id="PF00593">
    <property type="entry name" value="TonB_dep_Rec_b-barrel"/>
    <property type="match status" value="1"/>
</dbReference>
<dbReference type="InterPro" id="IPR023996">
    <property type="entry name" value="TonB-dep_OMP_SusC/RagA"/>
</dbReference>
<dbReference type="InterPro" id="IPR012910">
    <property type="entry name" value="Plug_dom"/>
</dbReference>
<feature type="domain" description="TonB-dependent receptor plug" evidence="14">
    <location>
        <begin position="49"/>
        <end position="173"/>
    </location>
</feature>
<keyword evidence="9 10" id="KW-0998">Cell outer membrane</keyword>
<dbReference type="InterPro" id="IPR000531">
    <property type="entry name" value="Beta-barrel_TonB"/>
</dbReference>
<dbReference type="Proteomes" id="UP000257030">
    <property type="component" value="Unassembled WGS sequence"/>
</dbReference>
<dbReference type="GO" id="GO:0015344">
    <property type="term" value="F:siderophore uptake transmembrane transporter activity"/>
    <property type="evidence" value="ECO:0007669"/>
    <property type="project" value="TreeGrafter"/>
</dbReference>
<feature type="chain" id="PRO_5017776391" evidence="12">
    <location>
        <begin position="23"/>
        <end position="1006"/>
    </location>
</feature>
<comment type="similarity">
    <text evidence="10 11">Belongs to the TonB-dependent receptor family.</text>
</comment>
<dbReference type="NCBIfam" id="TIGR04056">
    <property type="entry name" value="OMP_RagA_SusC"/>
    <property type="match status" value="1"/>
</dbReference>
<dbReference type="InterPro" id="IPR023997">
    <property type="entry name" value="TonB-dep_OMP_SusC/RagA_CS"/>
</dbReference>
<evidence type="ECO:0000256" key="5">
    <source>
        <dbReference type="ARBA" id="ARBA00022729"/>
    </source>
</evidence>
<keyword evidence="3 10" id="KW-1134">Transmembrane beta strand</keyword>
<evidence type="ECO:0000259" key="13">
    <source>
        <dbReference type="Pfam" id="PF00593"/>
    </source>
</evidence>
<accession>A0A3D9DGT6</accession>
<dbReference type="PROSITE" id="PS52016">
    <property type="entry name" value="TONB_DEPENDENT_REC_3"/>
    <property type="match status" value="1"/>
</dbReference>
<evidence type="ECO:0000256" key="12">
    <source>
        <dbReference type="SAM" id="SignalP"/>
    </source>
</evidence>
<dbReference type="EMBL" id="QNUH01000009">
    <property type="protein sequence ID" value="REC77224.1"/>
    <property type="molecule type" value="Genomic_DNA"/>
</dbReference>
<comment type="subcellular location">
    <subcellularLocation>
        <location evidence="1 10">Cell outer membrane</location>
        <topology evidence="1 10">Multi-pass membrane protein</topology>
    </subcellularLocation>
</comment>
<dbReference type="InterPro" id="IPR037066">
    <property type="entry name" value="Plug_dom_sf"/>
</dbReference>
<evidence type="ECO:0000256" key="1">
    <source>
        <dbReference type="ARBA" id="ARBA00004571"/>
    </source>
</evidence>
<keyword evidence="4 10" id="KW-0812">Transmembrane</keyword>
<dbReference type="Pfam" id="PF07715">
    <property type="entry name" value="Plug"/>
    <property type="match status" value="1"/>
</dbReference>
<feature type="signal peptide" evidence="12">
    <location>
        <begin position="1"/>
        <end position="22"/>
    </location>
</feature>
<keyword evidence="7 10" id="KW-0472">Membrane</keyword>
<dbReference type="AlphaFoldDB" id="A0A3D9DGT6"/>
<dbReference type="Gene3D" id="2.170.130.10">
    <property type="entry name" value="TonB-dependent receptor, plug domain"/>
    <property type="match status" value="1"/>
</dbReference>
<dbReference type="InterPro" id="IPR039426">
    <property type="entry name" value="TonB-dep_rcpt-like"/>
</dbReference>
<feature type="domain" description="TonB-dependent receptor-like beta-barrel" evidence="13">
    <location>
        <begin position="478"/>
        <end position="952"/>
    </location>
</feature>
<evidence type="ECO:0000259" key="14">
    <source>
        <dbReference type="Pfam" id="PF07715"/>
    </source>
</evidence>
<keyword evidence="5 12" id="KW-0732">Signal</keyword>
<dbReference type="GO" id="GO:0009279">
    <property type="term" value="C:cell outer membrane"/>
    <property type="evidence" value="ECO:0007669"/>
    <property type="project" value="UniProtKB-SubCell"/>
</dbReference>
<dbReference type="Gene3D" id="2.40.170.20">
    <property type="entry name" value="TonB-dependent receptor, beta-barrel domain"/>
    <property type="match status" value="1"/>
</dbReference>
<evidence type="ECO:0000256" key="7">
    <source>
        <dbReference type="ARBA" id="ARBA00023136"/>
    </source>
</evidence>
<keyword evidence="16" id="KW-1185">Reference proteome</keyword>
<dbReference type="InterPro" id="IPR036942">
    <property type="entry name" value="Beta-barrel_TonB_sf"/>
</dbReference>
<evidence type="ECO:0000256" key="6">
    <source>
        <dbReference type="ARBA" id="ARBA00023077"/>
    </source>
</evidence>
<evidence type="ECO:0000256" key="10">
    <source>
        <dbReference type="PROSITE-ProRule" id="PRU01360"/>
    </source>
</evidence>
<dbReference type="PANTHER" id="PTHR30069">
    <property type="entry name" value="TONB-DEPENDENT OUTER MEMBRANE RECEPTOR"/>
    <property type="match status" value="1"/>
</dbReference>
<evidence type="ECO:0000256" key="2">
    <source>
        <dbReference type="ARBA" id="ARBA00022448"/>
    </source>
</evidence>
<evidence type="ECO:0000313" key="16">
    <source>
        <dbReference type="Proteomes" id="UP000257030"/>
    </source>
</evidence>
<sequence length="1006" mass="110857">MKKLTASLLVLVLSSSIAVVHAQQKNDTVKTKEIEGVVVTALGIKREKKALGYSTTEVKGDQISAVPVANVSDALAGQVAGLNITQSGTMGGSTNMVIRGIKSLTSSNQVLVVVDGTPINNETYNQAGLQSGGGAYDYSNGMADINPNDIESVNVLKGAAASALYGSRGMNGVLMITTKKGKRSKKIGIEFNSSLTLGTVDRTTLPRYQHEYGGGYTGSSFYSGDINGDGVVDNNIVYTYDDASFGTAFNPNMMVYNWDSQYPQLPGYLKPTAWVAGKDPNSVWGPSATYQNSVAFSGGNENGKFRLAYTNFNQDGGLPNSSIKRNTLDFSADYDLTDKLNVFGSITFTNTRGKGRAYTGYESRNPMQGFRQWWNMSVDMEKQRQAYALTGQNITWNIKDYEKQEVGYTDNFYFNRNENYQTDSRNRYFGNFGLNYKITDWLSFMGRYAVDMYDELQEERVAIGSSDQGRLSNGGKGEYYFRTQRVYEMNYDAIFNVNKDFGDDFNLNGNFGYNFRRNGRVGNSAVTNGGLKVPKLYSITNTAEPLTEANLTNFDIKKNVDGTFAQASLGYKKMLYIDGSVRTDRSSSFPVDNMRYWYYSGATSFIFSELMDKSVVNFGKVRFNYAKVGNDTGAYQLINTYVLNPAFNGSFNATSPQVTNNPNLRPEFMNELEAGLEMAFFKNRLSFDVSVYKQTTKDLITPTDFSPTSGFVSGWVNSGDIENKGIEARLTVVPVKTRNFSWELTANWSKNKSKVTRINGDTPFLEFASMWNVTTGALLGESTGTIRGSNYVYHENGEKIVGANGKYLISDNPQEVIGDAIPDWRGSIMNTLRYKNLSLSFLIDIKQGGDVYSQDMAFGLATGLYTETAGLNELGNPVRNSVASGGGVILPGVKADGSPNDIRTQMSNYTNAYGYYGGPEAMHVYDGSFVKLRNVTLSYKFPKETLGISFIDSMTLSIIGRNLWIIHKNLPYSDPEASLGAGNAIGFQNGAHPTYREFGASLKVEF</sequence>
<evidence type="ECO:0000256" key="8">
    <source>
        <dbReference type="ARBA" id="ARBA00023170"/>
    </source>
</evidence>